<proteinExistence type="predicted"/>
<evidence type="ECO:0000256" key="1">
    <source>
        <dbReference type="SAM" id="Coils"/>
    </source>
</evidence>
<protein>
    <recommendedName>
        <fullName evidence="2">MobA/VirD2-like nuclease domain-containing protein</fullName>
    </recommendedName>
</protein>
<feature type="coiled-coil region" evidence="1">
    <location>
        <begin position="254"/>
        <end position="324"/>
    </location>
</feature>
<keyword evidence="1" id="KW-0175">Coiled coil</keyword>
<reference evidence="3 4" key="1">
    <citation type="journal article" date="2013" name="BMC Genomics">
        <title>Comparative genomics of Campylobacter concisus isolates reveals genetic diversity and provides insights into disease association.</title>
        <authorList>
            <person name="Deshpande N.P."/>
            <person name="Kaakoush N.O."/>
            <person name="Wilkins M.R."/>
            <person name="Mitchell H.M."/>
        </authorList>
    </citation>
    <scope>NUCLEOTIDE SEQUENCE [LARGE SCALE GENOMIC DNA]</scope>
    <source>
        <strain evidence="3 4">UNSW2</strain>
    </source>
</reference>
<accession>U2FPY2</accession>
<dbReference type="PATRIC" id="fig|1242965.3.peg.63"/>
<organism evidence="3 4">
    <name type="scientific">Campylobacter concisus UNSW2</name>
    <dbReference type="NCBI Taxonomy" id="1242965"/>
    <lineage>
        <taxon>Bacteria</taxon>
        <taxon>Pseudomonadati</taxon>
        <taxon>Campylobacterota</taxon>
        <taxon>Epsilonproteobacteria</taxon>
        <taxon>Campylobacterales</taxon>
        <taxon>Campylobacteraceae</taxon>
        <taxon>Campylobacter</taxon>
    </lineage>
</organism>
<dbReference type="InterPro" id="IPR005094">
    <property type="entry name" value="Endonuclease_MobA/VirD2"/>
</dbReference>
<feature type="domain" description="MobA/VirD2-like nuclease" evidence="2">
    <location>
        <begin position="94"/>
        <end position="189"/>
    </location>
</feature>
<gene>
    <name evidence="3" type="ORF">UNSW2_1126</name>
</gene>
<dbReference type="RefSeq" id="WP_021092028.1">
    <property type="nucleotide sequence ID" value="NZ_ANNJ01000001.1"/>
</dbReference>
<dbReference type="EMBL" id="ANNJ01000001">
    <property type="protein sequence ID" value="ERJ32807.1"/>
    <property type="molecule type" value="Genomic_DNA"/>
</dbReference>
<dbReference type="Proteomes" id="UP000016625">
    <property type="component" value="Unassembled WGS sequence"/>
</dbReference>
<evidence type="ECO:0000259" key="2">
    <source>
        <dbReference type="Pfam" id="PF03432"/>
    </source>
</evidence>
<evidence type="ECO:0000313" key="3">
    <source>
        <dbReference type="EMBL" id="ERJ32807.1"/>
    </source>
</evidence>
<comment type="caution">
    <text evidence="3">The sequence shown here is derived from an EMBL/GenBank/DDBJ whole genome shotgun (WGS) entry which is preliminary data.</text>
</comment>
<sequence length="539" mass="63214">MARTEAQWDEFLKTIRAGRTKNSSNEHKNISFGSSHISSIKNSFSKNTKQSVVKMISNLPRESIKRCIDYTLNNSIDGSAINEKGERVSSDEIMKNWSKDFGTNKNSKDAWHLIFSINEPCNDEKILNALVDSVSEILSRNFMGHKYALVLHTHQNNPHVHVVLNKRNDMTRRKIHFDTRDEIKDFFDEVRTDFAYSLGARGLKYENKNAMHKDLKKEFSKIKSSVNLEQDSYTAKDKTLEFYEQMQEKNKREYNATSSRIKAMNDEIDLLKKANDELTRQFLLYVQKKGKKRFKLGKELKENNKILLQKRKDLIKEIKKLDSLSYKATQINDMHLAHYKDQSDTLKLLENFSYNFNKIYPHGKGSSKADWLFSKKVKRSIAVLRGRDDNAKKYFDDSLVATRLLGRNESLFKLNKKLEILDQSLYILHHSELGDTEKNEFKKRLDDNKDFIADICKKRFSYIENKLLKSEKISKDDFLLKEYFKGVSMLDTTANERLVRIKNERRLYKDVLAEREAMGLNSYSSYDKTQNEKNNDRSR</sequence>
<dbReference type="Pfam" id="PF03432">
    <property type="entry name" value="Relaxase"/>
    <property type="match status" value="1"/>
</dbReference>
<evidence type="ECO:0000313" key="4">
    <source>
        <dbReference type="Proteomes" id="UP000016625"/>
    </source>
</evidence>
<dbReference type="AlphaFoldDB" id="U2FPY2"/>
<name>U2FPY2_9BACT</name>